<sequence length="143" mass="16123">MEYLINFIHLKSSGKLVTVINHPKPHSREALILSLEQYISSDVDSPIEIISIEVFDISKLPQPKRFKFQILVEDSAQLTSITVDSPTFNIFSKSEIGNVIETFRNDLGRTARILSIKEFGTIPKQSAGSKLAVKVLEFLTEKF</sequence>
<dbReference type="PATRIC" id="fig|1173022.3.peg.565"/>
<dbReference type="EMBL" id="CP003620">
    <property type="protein sequence ID" value="AFZ11481.1"/>
    <property type="molecule type" value="Genomic_DNA"/>
</dbReference>
<gene>
    <name evidence="1" type="ORF">Cri9333_0525</name>
</gene>
<dbReference type="Proteomes" id="UP000010472">
    <property type="component" value="Chromosome"/>
</dbReference>
<dbReference type="STRING" id="1173022.Cri9333_0525"/>
<accession>K9VU43</accession>
<dbReference type="RefSeq" id="WP_015201616.1">
    <property type="nucleotide sequence ID" value="NC_019753.1"/>
</dbReference>
<evidence type="ECO:0000313" key="2">
    <source>
        <dbReference type="Proteomes" id="UP000010472"/>
    </source>
</evidence>
<dbReference type="HOGENOM" id="CLU_150525_0_0_3"/>
<dbReference type="AlphaFoldDB" id="K9VU43"/>
<organism evidence="1 2">
    <name type="scientific">Crinalium epipsammum PCC 9333</name>
    <dbReference type="NCBI Taxonomy" id="1173022"/>
    <lineage>
        <taxon>Bacteria</taxon>
        <taxon>Bacillati</taxon>
        <taxon>Cyanobacteriota</taxon>
        <taxon>Cyanophyceae</taxon>
        <taxon>Gomontiellales</taxon>
        <taxon>Gomontiellaceae</taxon>
        <taxon>Crinalium</taxon>
    </lineage>
</organism>
<dbReference type="KEGG" id="cep:Cri9333_0525"/>
<proteinExistence type="predicted"/>
<reference evidence="1 2" key="1">
    <citation type="submission" date="2012-06" db="EMBL/GenBank/DDBJ databases">
        <title>Finished chromosome of genome of Crinalium epipsammum PCC 9333.</title>
        <authorList>
            <consortium name="US DOE Joint Genome Institute"/>
            <person name="Gugger M."/>
            <person name="Coursin T."/>
            <person name="Rippka R."/>
            <person name="Tandeau De Marsac N."/>
            <person name="Huntemann M."/>
            <person name="Wei C.-L."/>
            <person name="Han J."/>
            <person name="Detter J.C."/>
            <person name="Han C."/>
            <person name="Tapia R."/>
            <person name="Davenport K."/>
            <person name="Daligault H."/>
            <person name="Erkkila T."/>
            <person name="Gu W."/>
            <person name="Munk A.C.C."/>
            <person name="Teshima H."/>
            <person name="Xu Y."/>
            <person name="Chain P."/>
            <person name="Chen A."/>
            <person name="Krypides N."/>
            <person name="Mavromatis K."/>
            <person name="Markowitz V."/>
            <person name="Szeto E."/>
            <person name="Ivanova N."/>
            <person name="Mikhailova N."/>
            <person name="Ovchinnikova G."/>
            <person name="Pagani I."/>
            <person name="Pati A."/>
            <person name="Goodwin L."/>
            <person name="Peters L."/>
            <person name="Pitluck S."/>
            <person name="Woyke T."/>
            <person name="Kerfeld C."/>
        </authorList>
    </citation>
    <scope>NUCLEOTIDE SEQUENCE [LARGE SCALE GENOMIC DNA]</scope>
    <source>
        <strain evidence="1 2">PCC 9333</strain>
    </source>
</reference>
<protein>
    <submittedName>
        <fullName evidence="1">Uncharacterized protein</fullName>
    </submittedName>
</protein>
<name>K9VU43_9CYAN</name>
<evidence type="ECO:0000313" key="1">
    <source>
        <dbReference type="EMBL" id="AFZ11481.1"/>
    </source>
</evidence>
<keyword evidence="2" id="KW-1185">Reference proteome</keyword>